<dbReference type="InterPro" id="IPR043128">
    <property type="entry name" value="Rev_trsase/Diguanyl_cyclase"/>
</dbReference>
<proteinExistence type="predicted"/>
<evidence type="ECO:0000256" key="1">
    <source>
        <dbReference type="ARBA" id="ARBA00022679"/>
    </source>
</evidence>
<evidence type="ECO:0000256" key="2">
    <source>
        <dbReference type="ARBA" id="ARBA00022695"/>
    </source>
</evidence>
<dbReference type="Pfam" id="PF00665">
    <property type="entry name" value="rve"/>
    <property type="match status" value="1"/>
</dbReference>
<dbReference type="GO" id="GO:0016787">
    <property type="term" value="F:hydrolase activity"/>
    <property type="evidence" value="ECO:0007669"/>
    <property type="project" value="UniProtKB-KW"/>
</dbReference>
<evidence type="ECO:0000256" key="5">
    <source>
        <dbReference type="ARBA" id="ARBA00022801"/>
    </source>
</evidence>
<dbReference type="AlphaFoldDB" id="A0AAV6TNW4"/>
<evidence type="ECO:0000256" key="6">
    <source>
        <dbReference type="ARBA" id="ARBA00022918"/>
    </source>
</evidence>
<evidence type="ECO:0000256" key="4">
    <source>
        <dbReference type="ARBA" id="ARBA00022759"/>
    </source>
</evidence>
<dbReference type="Proteomes" id="UP000827092">
    <property type="component" value="Unassembled WGS sequence"/>
</dbReference>
<dbReference type="GO" id="GO:0003964">
    <property type="term" value="F:RNA-directed DNA polymerase activity"/>
    <property type="evidence" value="ECO:0007669"/>
    <property type="project" value="UniProtKB-KW"/>
</dbReference>
<dbReference type="GO" id="GO:0015074">
    <property type="term" value="P:DNA integration"/>
    <property type="evidence" value="ECO:0007669"/>
    <property type="project" value="InterPro"/>
</dbReference>
<dbReference type="InterPro" id="IPR012337">
    <property type="entry name" value="RNaseH-like_sf"/>
</dbReference>
<dbReference type="InterPro" id="IPR036397">
    <property type="entry name" value="RNaseH_sf"/>
</dbReference>
<sequence length="724" mass="80702">MFSLKKGKEIYASSVNGWKTINGSLIQYSCKLPFRTKSLEDIIKVNLPDEEFKKIKSMCETRWVENHDALIRFKELYSEVIEVLEAAKNFGNSDASCKADHLLSSITKSENEEAHLKNLDDVLSRLREAGVKLHQNKCEFMKPSVEYLGHRIDKEGLHPVTSKLDAIEKAPSPKNVEELRSFIGLLTYYSKFLPNMATFLAPLYKLLEKNRKWEWKEDVERAFQEAKRTIGSSSLLVHFDNNKEVVLACDASPYGLGAVISHKTAEGDRPIAFASRSLTKAEKNYSHLEKEALALVFGVTRFRNYLLGRCFTLLTDHRPLLSILSENKPVPPVAAARIQRWALTLSAYAYKIQFRKGSSNGNADACSRLPLQTRGEDSPVPVESVFLLSQLDDSPFTAHMLKEEVEKDPVLTQLKSYIQNVPSTSSSASIAVLRDLFARFGVPKSLVSDNGTAFSSEEFRRFMSRNGITHIRTAPYHPNSNGIAERAVRTTKSALKKMTEGPFAQRLARFLFSYRRTPSAATGRSPAENMFGRPMRSSLDLLKETGNSTKKQGPCYTSVYAGGELVWARNFGRGSKWVPGTVLATVGNAMLKVETAAGIWSRHVDQVKHRELTQPTPLHIPDNIKLAAIPSHGAPLPDGPGSQSHDHLQCLQVLNRLHYPHRTLLQDQQDRARHHQSAAEQDPPVLTPQGPVPATTPNCICASPSQVNATQAAPQKAGLLTFFF</sequence>
<dbReference type="InterPro" id="IPR001584">
    <property type="entry name" value="Integrase_cat-core"/>
</dbReference>
<evidence type="ECO:0000256" key="7">
    <source>
        <dbReference type="SAM" id="MobiDB-lite"/>
    </source>
</evidence>
<dbReference type="PANTHER" id="PTHR37984:SF13">
    <property type="entry name" value="RIBONUCLEASE H"/>
    <property type="match status" value="1"/>
</dbReference>
<dbReference type="EMBL" id="JAFNEN010001725">
    <property type="protein sequence ID" value="KAG8173468.1"/>
    <property type="molecule type" value="Genomic_DNA"/>
</dbReference>
<dbReference type="InterPro" id="IPR000477">
    <property type="entry name" value="RT_dom"/>
</dbReference>
<organism evidence="9 10">
    <name type="scientific">Oedothorax gibbosus</name>
    <dbReference type="NCBI Taxonomy" id="931172"/>
    <lineage>
        <taxon>Eukaryota</taxon>
        <taxon>Metazoa</taxon>
        <taxon>Ecdysozoa</taxon>
        <taxon>Arthropoda</taxon>
        <taxon>Chelicerata</taxon>
        <taxon>Arachnida</taxon>
        <taxon>Araneae</taxon>
        <taxon>Araneomorphae</taxon>
        <taxon>Entelegynae</taxon>
        <taxon>Araneoidea</taxon>
        <taxon>Linyphiidae</taxon>
        <taxon>Erigoninae</taxon>
        <taxon>Oedothorax</taxon>
    </lineage>
</organism>
<feature type="region of interest" description="Disordered" evidence="7">
    <location>
        <begin position="668"/>
        <end position="692"/>
    </location>
</feature>
<protein>
    <recommendedName>
        <fullName evidence="8">Integrase catalytic domain-containing protein</fullName>
    </recommendedName>
</protein>
<evidence type="ECO:0000313" key="9">
    <source>
        <dbReference type="EMBL" id="KAG8173468.1"/>
    </source>
</evidence>
<gene>
    <name evidence="9" type="ORF">JTE90_024130</name>
</gene>
<evidence type="ECO:0000259" key="8">
    <source>
        <dbReference type="PROSITE" id="PS50994"/>
    </source>
</evidence>
<dbReference type="InterPro" id="IPR041373">
    <property type="entry name" value="RT_RNaseH"/>
</dbReference>
<dbReference type="Gene3D" id="3.30.70.270">
    <property type="match status" value="2"/>
</dbReference>
<keyword evidence="1" id="KW-0808">Transferase</keyword>
<dbReference type="GO" id="GO:0042575">
    <property type="term" value="C:DNA polymerase complex"/>
    <property type="evidence" value="ECO:0007669"/>
    <property type="project" value="UniProtKB-ARBA"/>
</dbReference>
<dbReference type="PROSITE" id="PS50994">
    <property type="entry name" value="INTEGRASE"/>
    <property type="match status" value="1"/>
</dbReference>
<keyword evidence="3" id="KW-0540">Nuclease</keyword>
<keyword evidence="5" id="KW-0378">Hydrolase</keyword>
<evidence type="ECO:0000256" key="3">
    <source>
        <dbReference type="ARBA" id="ARBA00022722"/>
    </source>
</evidence>
<dbReference type="FunFam" id="3.30.70.270:FF:000026">
    <property type="entry name" value="Transposon Ty3-G Gag-Pol polyprotein"/>
    <property type="match status" value="1"/>
</dbReference>
<dbReference type="CDD" id="cd09274">
    <property type="entry name" value="RNase_HI_RT_Ty3"/>
    <property type="match status" value="1"/>
</dbReference>
<dbReference type="Pfam" id="PF17917">
    <property type="entry name" value="RT_RNaseH"/>
    <property type="match status" value="1"/>
</dbReference>
<dbReference type="InterPro" id="IPR050951">
    <property type="entry name" value="Retrovirus_Pol_polyprotein"/>
</dbReference>
<dbReference type="PANTHER" id="PTHR37984">
    <property type="entry name" value="PROTEIN CBG26694"/>
    <property type="match status" value="1"/>
</dbReference>
<dbReference type="SUPFAM" id="SSF56672">
    <property type="entry name" value="DNA/RNA polymerases"/>
    <property type="match status" value="1"/>
</dbReference>
<comment type="caution">
    <text evidence="9">The sequence shown here is derived from an EMBL/GenBank/DDBJ whole genome shotgun (WGS) entry which is preliminary data.</text>
</comment>
<dbReference type="GO" id="GO:0003676">
    <property type="term" value="F:nucleic acid binding"/>
    <property type="evidence" value="ECO:0007669"/>
    <property type="project" value="InterPro"/>
</dbReference>
<dbReference type="GO" id="GO:0004519">
    <property type="term" value="F:endonuclease activity"/>
    <property type="evidence" value="ECO:0007669"/>
    <property type="project" value="UniProtKB-KW"/>
</dbReference>
<dbReference type="Gene3D" id="3.10.20.370">
    <property type="match status" value="1"/>
</dbReference>
<keyword evidence="2" id="KW-0548">Nucleotidyltransferase</keyword>
<keyword evidence="10" id="KW-1185">Reference proteome</keyword>
<keyword evidence="4" id="KW-0255">Endonuclease</keyword>
<dbReference type="Gene3D" id="3.30.420.10">
    <property type="entry name" value="Ribonuclease H-like superfamily/Ribonuclease H"/>
    <property type="match status" value="1"/>
</dbReference>
<evidence type="ECO:0000313" key="10">
    <source>
        <dbReference type="Proteomes" id="UP000827092"/>
    </source>
</evidence>
<dbReference type="SUPFAM" id="SSF53098">
    <property type="entry name" value="Ribonuclease H-like"/>
    <property type="match status" value="1"/>
</dbReference>
<name>A0AAV6TNW4_9ARAC</name>
<dbReference type="FunFam" id="3.10.20.370:FF:000001">
    <property type="entry name" value="Retrovirus-related Pol polyprotein from transposon 17.6-like protein"/>
    <property type="match status" value="1"/>
</dbReference>
<reference evidence="9 10" key="1">
    <citation type="journal article" date="2022" name="Nat. Ecol. Evol.">
        <title>A masculinizing supergene underlies an exaggerated male reproductive morph in a spider.</title>
        <authorList>
            <person name="Hendrickx F."/>
            <person name="De Corte Z."/>
            <person name="Sonet G."/>
            <person name="Van Belleghem S.M."/>
            <person name="Kostlbacher S."/>
            <person name="Vangestel C."/>
        </authorList>
    </citation>
    <scope>NUCLEOTIDE SEQUENCE [LARGE SCALE GENOMIC DNA]</scope>
    <source>
        <strain evidence="9">W744_W776</strain>
    </source>
</reference>
<dbReference type="Pfam" id="PF00078">
    <property type="entry name" value="RVT_1"/>
    <property type="match status" value="1"/>
</dbReference>
<keyword evidence="6" id="KW-0695">RNA-directed DNA polymerase</keyword>
<dbReference type="InterPro" id="IPR043502">
    <property type="entry name" value="DNA/RNA_pol_sf"/>
</dbReference>
<feature type="domain" description="Integrase catalytic" evidence="8">
    <location>
        <begin position="377"/>
        <end position="534"/>
    </location>
</feature>
<accession>A0AAV6TNW4</accession>